<sequence>MPSTTFTKHIPHAPDDLLKLVSDVEEYPLFIDLVSNLRITKKISETDFEAEAIVAYKAIRQTFKSSIKIDPEKRSIRVKKAERGGAIKILDNRWTFHELPDGTTLVDFYVDVTLSAFPLNILIKDKFAKASKDIMAMFEKRAKEVCPPVKADPNLDLVQEKLNLGLV</sequence>
<protein>
    <submittedName>
        <fullName evidence="3">Ribosome-associated toxin RatA of RatAB toxin-antitoxin module</fullName>
    </submittedName>
</protein>
<accession>A0A420WJF7</accession>
<keyword evidence="4" id="KW-1185">Reference proteome</keyword>
<dbReference type="Gene3D" id="3.30.530.20">
    <property type="match status" value="1"/>
</dbReference>
<dbReference type="InterPro" id="IPR023393">
    <property type="entry name" value="START-like_dom_sf"/>
</dbReference>
<dbReference type="GO" id="GO:0045333">
    <property type="term" value="P:cellular respiration"/>
    <property type="evidence" value="ECO:0007669"/>
    <property type="project" value="InterPro"/>
</dbReference>
<evidence type="ECO:0000313" key="3">
    <source>
        <dbReference type="EMBL" id="RKQ71069.1"/>
    </source>
</evidence>
<dbReference type="PANTHER" id="PTHR12901">
    <property type="entry name" value="SPERM PROTEIN HOMOLOG"/>
    <property type="match status" value="1"/>
</dbReference>
<dbReference type="GO" id="GO:0048039">
    <property type="term" value="F:ubiquinone binding"/>
    <property type="evidence" value="ECO:0007669"/>
    <property type="project" value="InterPro"/>
</dbReference>
<comment type="similarity">
    <text evidence="1">Belongs to the ribosome association toxin RatA family.</text>
</comment>
<evidence type="ECO:0000259" key="2">
    <source>
        <dbReference type="Pfam" id="PF03364"/>
    </source>
</evidence>
<dbReference type="InterPro" id="IPR044996">
    <property type="entry name" value="COQ10-like"/>
</dbReference>
<dbReference type="PANTHER" id="PTHR12901:SF10">
    <property type="entry name" value="COENZYME Q-BINDING PROTEIN COQ10, MITOCHONDRIAL"/>
    <property type="match status" value="1"/>
</dbReference>
<organism evidence="3 4">
    <name type="scientific">Litorimonas taeanensis</name>
    <dbReference type="NCBI Taxonomy" id="568099"/>
    <lineage>
        <taxon>Bacteria</taxon>
        <taxon>Pseudomonadati</taxon>
        <taxon>Pseudomonadota</taxon>
        <taxon>Alphaproteobacteria</taxon>
        <taxon>Maricaulales</taxon>
        <taxon>Robiginitomaculaceae</taxon>
    </lineage>
</organism>
<evidence type="ECO:0000256" key="1">
    <source>
        <dbReference type="ARBA" id="ARBA00008918"/>
    </source>
</evidence>
<reference evidence="3 4" key="1">
    <citation type="submission" date="2018-10" db="EMBL/GenBank/DDBJ databases">
        <title>Genomic Encyclopedia of Type Strains, Phase IV (KMG-IV): sequencing the most valuable type-strain genomes for metagenomic binning, comparative biology and taxonomic classification.</title>
        <authorList>
            <person name="Goeker M."/>
        </authorList>
    </citation>
    <scope>NUCLEOTIDE SEQUENCE [LARGE SCALE GENOMIC DNA]</scope>
    <source>
        <strain evidence="3 4">DSM 22008</strain>
    </source>
</reference>
<comment type="caution">
    <text evidence="3">The sequence shown here is derived from an EMBL/GenBank/DDBJ whole genome shotgun (WGS) entry which is preliminary data.</text>
</comment>
<dbReference type="SUPFAM" id="SSF55961">
    <property type="entry name" value="Bet v1-like"/>
    <property type="match status" value="1"/>
</dbReference>
<name>A0A420WJF7_9PROT</name>
<evidence type="ECO:0000313" key="4">
    <source>
        <dbReference type="Proteomes" id="UP000282211"/>
    </source>
</evidence>
<dbReference type="OrthoDB" id="9804759at2"/>
<dbReference type="EMBL" id="RBII01000001">
    <property type="protein sequence ID" value="RKQ71069.1"/>
    <property type="molecule type" value="Genomic_DNA"/>
</dbReference>
<proteinExistence type="inferred from homology"/>
<dbReference type="Proteomes" id="UP000282211">
    <property type="component" value="Unassembled WGS sequence"/>
</dbReference>
<feature type="domain" description="Coenzyme Q-binding protein COQ10 START" evidence="2">
    <location>
        <begin position="10"/>
        <end position="134"/>
    </location>
</feature>
<dbReference type="InterPro" id="IPR005031">
    <property type="entry name" value="COQ10_START"/>
</dbReference>
<dbReference type="InParanoid" id="A0A420WJF7"/>
<dbReference type="AlphaFoldDB" id="A0A420WJF7"/>
<dbReference type="Pfam" id="PF03364">
    <property type="entry name" value="Polyketide_cyc"/>
    <property type="match status" value="1"/>
</dbReference>
<dbReference type="RefSeq" id="WP_121098876.1">
    <property type="nucleotide sequence ID" value="NZ_RBII01000001.1"/>
</dbReference>
<dbReference type="FunCoup" id="A0A420WJF7">
    <property type="interactions" value="211"/>
</dbReference>
<gene>
    <name evidence="3" type="ORF">DES40_0377</name>
</gene>